<feature type="region of interest" description="Disordered" evidence="1">
    <location>
        <begin position="187"/>
        <end position="224"/>
    </location>
</feature>
<gene>
    <name evidence="3" type="ORF">MGAL_10B026161</name>
</gene>
<keyword evidence="2" id="KW-1133">Transmembrane helix</keyword>
<dbReference type="CDD" id="cd12087">
    <property type="entry name" value="TM_EGFR-like"/>
    <property type="match status" value="1"/>
</dbReference>
<protein>
    <recommendedName>
        <fullName evidence="5">SUEL-type lectin domain-containing protein</fullName>
    </recommendedName>
</protein>
<evidence type="ECO:0000313" key="4">
    <source>
        <dbReference type="Proteomes" id="UP000596742"/>
    </source>
</evidence>
<feature type="region of interest" description="Disordered" evidence="1">
    <location>
        <begin position="464"/>
        <end position="484"/>
    </location>
</feature>
<dbReference type="EMBL" id="UYJE01008751">
    <property type="protein sequence ID" value="VDI66831.1"/>
    <property type="molecule type" value="Genomic_DNA"/>
</dbReference>
<organism evidence="3 4">
    <name type="scientific">Mytilus galloprovincialis</name>
    <name type="common">Mediterranean mussel</name>
    <dbReference type="NCBI Taxonomy" id="29158"/>
    <lineage>
        <taxon>Eukaryota</taxon>
        <taxon>Metazoa</taxon>
        <taxon>Spiralia</taxon>
        <taxon>Lophotrochozoa</taxon>
        <taxon>Mollusca</taxon>
        <taxon>Bivalvia</taxon>
        <taxon>Autobranchia</taxon>
        <taxon>Pteriomorphia</taxon>
        <taxon>Mytilida</taxon>
        <taxon>Mytiloidea</taxon>
        <taxon>Mytilidae</taxon>
        <taxon>Mytilinae</taxon>
        <taxon>Mytilus</taxon>
    </lineage>
</organism>
<reference evidence="3" key="1">
    <citation type="submission" date="2018-11" db="EMBL/GenBank/DDBJ databases">
        <authorList>
            <person name="Alioto T."/>
            <person name="Alioto T."/>
        </authorList>
    </citation>
    <scope>NUCLEOTIDE SEQUENCE</scope>
</reference>
<evidence type="ECO:0000256" key="1">
    <source>
        <dbReference type="SAM" id="MobiDB-lite"/>
    </source>
</evidence>
<name>A0A8B6GNZ4_MYTGA</name>
<evidence type="ECO:0008006" key="5">
    <source>
        <dbReference type="Google" id="ProtNLM"/>
    </source>
</evidence>
<sequence>MEKFTDQIALLIGLVFCLNGYSFYGEKCYSIKNNTTGTLQCPDGKSIVIKQIGFANKNCSSDDFLNPRHLSLLTNIKCTNMSTCRLPFQHHLYNFLNIGFQCKECVFTGENNFLKCRFNHKIKIDNVLVLNNTCPAYDIFKVKNIQRNDIKSKISEECSGNQTCEIIKDYPNNTSIYFHCEEEPAVNDTDRRHNGSSKGHLNTNHTSNPDNRNQTSEYSNGNQNHTLIDLKSNQTNSLDHENGILNHTPEQPSGYQNHTTDHGTRSQTHTTDDHKSPNHINKRSNEKTIGGAIAGGVSGILIAFLLIGVFLIRRCRNKNAHESNANEINKTRSNLMYDPSEIQVDQEINNQRTYSENLPQKSSVYSMDTNYDHLQSKESNGNNYKNGKDTNYIHKRDSSTYDHIQSKDGMRNQQTKTLDTDVYSHLKGGAAVSDAIYDHTLRNGIRDNFEGDYDVSRGIMTGDDYDVSGNFNQSQVKNSDSLYN</sequence>
<evidence type="ECO:0000313" key="3">
    <source>
        <dbReference type="EMBL" id="VDI66831.1"/>
    </source>
</evidence>
<keyword evidence="2" id="KW-0812">Transmembrane</keyword>
<comment type="caution">
    <text evidence="3">The sequence shown here is derived from an EMBL/GenBank/DDBJ whole genome shotgun (WGS) entry which is preliminary data.</text>
</comment>
<accession>A0A8B6GNZ4</accession>
<feature type="compositionally biased region" description="Basic and acidic residues" evidence="1">
    <location>
        <begin position="259"/>
        <end position="276"/>
    </location>
</feature>
<dbReference type="Proteomes" id="UP000596742">
    <property type="component" value="Unassembled WGS sequence"/>
</dbReference>
<keyword evidence="2" id="KW-0472">Membrane</keyword>
<evidence type="ECO:0000256" key="2">
    <source>
        <dbReference type="SAM" id="Phobius"/>
    </source>
</evidence>
<feature type="compositionally biased region" description="Polar residues" evidence="1">
    <location>
        <begin position="248"/>
        <end position="258"/>
    </location>
</feature>
<feature type="compositionally biased region" description="Polar residues" evidence="1">
    <location>
        <begin position="469"/>
        <end position="484"/>
    </location>
</feature>
<dbReference type="AlphaFoldDB" id="A0A8B6GNZ4"/>
<feature type="region of interest" description="Disordered" evidence="1">
    <location>
        <begin position="236"/>
        <end position="285"/>
    </location>
</feature>
<proteinExistence type="predicted"/>
<keyword evidence="4" id="KW-1185">Reference proteome</keyword>
<dbReference type="CDD" id="cd22823">
    <property type="entry name" value="Gal_Rha_Lectin"/>
    <property type="match status" value="1"/>
</dbReference>
<feature type="transmembrane region" description="Helical" evidence="2">
    <location>
        <begin position="289"/>
        <end position="312"/>
    </location>
</feature>
<dbReference type="OrthoDB" id="10519708at2759"/>
<feature type="compositionally biased region" description="Polar residues" evidence="1">
    <location>
        <begin position="196"/>
        <end position="224"/>
    </location>
</feature>